<feature type="compositionally biased region" description="Polar residues" evidence="2">
    <location>
        <begin position="129"/>
        <end position="146"/>
    </location>
</feature>
<feature type="coiled-coil region" evidence="1">
    <location>
        <begin position="55"/>
        <end position="82"/>
    </location>
</feature>
<feature type="region of interest" description="Disordered" evidence="2">
    <location>
        <begin position="1"/>
        <end position="23"/>
    </location>
</feature>
<dbReference type="Proteomes" id="UP000228934">
    <property type="component" value="Unassembled WGS sequence"/>
</dbReference>
<dbReference type="EMBL" id="KV932163">
    <property type="protein sequence ID" value="PIO32229.1"/>
    <property type="molecule type" value="Genomic_DNA"/>
</dbReference>
<reference evidence="4" key="1">
    <citation type="journal article" date="2017" name="Nat. Commun.">
        <title>The North American bullfrog draft genome provides insight into hormonal regulation of long noncoding RNA.</title>
        <authorList>
            <person name="Hammond S.A."/>
            <person name="Warren R.L."/>
            <person name="Vandervalk B.P."/>
            <person name="Kucuk E."/>
            <person name="Khan H."/>
            <person name="Gibb E.A."/>
            <person name="Pandoh P."/>
            <person name="Kirk H."/>
            <person name="Zhao Y."/>
            <person name="Jones M."/>
            <person name="Mungall A.J."/>
            <person name="Coope R."/>
            <person name="Pleasance S."/>
            <person name="Moore R.A."/>
            <person name="Holt R.A."/>
            <person name="Round J.M."/>
            <person name="Ohora S."/>
            <person name="Walle B.V."/>
            <person name="Veldhoen N."/>
            <person name="Helbing C.C."/>
            <person name="Birol I."/>
        </authorList>
    </citation>
    <scope>NUCLEOTIDE SEQUENCE [LARGE SCALE GENOMIC DNA]</scope>
</reference>
<evidence type="ECO:0000256" key="1">
    <source>
        <dbReference type="SAM" id="Coils"/>
    </source>
</evidence>
<organism evidence="3 4">
    <name type="scientific">Aquarana catesbeiana</name>
    <name type="common">American bullfrog</name>
    <name type="synonym">Rana catesbeiana</name>
    <dbReference type="NCBI Taxonomy" id="8400"/>
    <lineage>
        <taxon>Eukaryota</taxon>
        <taxon>Metazoa</taxon>
        <taxon>Chordata</taxon>
        <taxon>Craniata</taxon>
        <taxon>Vertebrata</taxon>
        <taxon>Euteleostomi</taxon>
        <taxon>Amphibia</taxon>
        <taxon>Batrachia</taxon>
        <taxon>Anura</taxon>
        <taxon>Neobatrachia</taxon>
        <taxon>Ranoidea</taxon>
        <taxon>Ranidae</taxon>
        <taxon>Aquarana</taxon>
    </lineage>
</organism>
<evidence type="ECO:0000313" key="4">
    <source>
        <dbReference type="Proteomes" id="UP000228934"/>
    </source>
</evidence>
<keyword evidence="1" id="KW-0175">Coiled coil</keyword>
<accession>A0A2G9RWE9</accession>
<dbReference type="GO" id="GO:0010468">
    <property type="term" value="P:regulation of gene expression"/>
    <property type="evidence" value="ECO:0007669"/>
    <property type="project" value="InterPro"/>
</dbReference>
<sequence>MSQTPGFSPWPEEEVRGQGSGMLPPCIAAPSVHVLQSPPPVRVPTAVPPGLTAQIERLLREVRRLSNENRRQSRDMRRLTRTIHLIGRQQTDHFELLLSRVNQQHNQAMEHLRLSLMEAISRHNAPLPGSSSVNTQSSREPSPSEN</sequence>
<dbReference type="InterPro" id="IPR003403">
    <property type="entry name" value="IE68"/>
</dbReference>
<dbReference type="AlphaFoldDB" id="A0A2G9RWE9"/>
<dbReference type="Pfam" id="PF02479">
    <property type="entry name" value="Herpes_IE68"/>
    <property type="match status" value="1"/>
</dbReference>
<feature type="region of interest" description="Disordered" evidence="2">
    <location>
        <begin position="123"/>
        <end position="146"/>
    </location>
</feature>
<evidence type="ECO:0000256" key="2">
    <source>
        <dbReference type="SAM" id="MobiDB-lite"/>
    </source>
</evidence>
<name>A0A2G9RWE9_AQUCT</name>
<gene>
    <name evidence="3" type="ORF">AB205_0073670</name>
</gene>
<keyword evidence="4" id="KW-1185">Reference proteome</keyword>
<evidence type="ECO:0000313" key="3">
    <source>
        <dbReference type="EMBL" id="PIO32229.1"/>
    </source>
</evidence>
<protein>
    <submittedName>
        <fullName evidence="3">Uncharacterized protein</fullName>
    </submittedName>
</protein>
<proteinExistence type="predicted"/>